<dbReference type="AlphaFoldDB" id="A0A174K1Y7"/>
<gene>
    <name evidence="1" type="ORF">ERS852491_04067</name>
</gene>
<name>A0A174K1Y7_9FIRM</name>
<reference evidence="1 2" key="1">
    <citation type="submission" date="2015-09" db="EMBL/GenBank/DDBJ databases">
        <authorList>
            <consortium name="Pathogen Informatics"/>
        </authorList>
    </citation>
    <scope>NUCLEOTIDE SEQUENCE [LARGE SCALE GENOMIC DNA]</scope>
    <source>
        <strain evidence="1 2">2789STDY5834876</strain>
    </source>
</reference>
<proteinExistence type="predicted"/>
<evidence type="ECO:0000313" key="1">
    <source>
        <dbReference type="EMBL" id="CUP03455.1"/>
    </source>
</evidence>
<protein>
    <submittedName>
        <fullName evidence="1">Uncharacterized protein</fullName>
    </submittedName>
</protein>
<dbReference type="EMBL" id="CYZU01000051">
    <property type="protein sequence ID" value="CUP03455.1"/>
    <property type="molecule type" value="Genomic_DNA"/>
</dbReference>
<accession>A0A174K1Y7</accession>
<sequence>MPSSMPRMQLVILASAVASRYMPRGINKIQAFRFCIEYNPVSPGGRLKTDDIFQGNMTY</sequence>
<dbReference type="Proteomes" id="UP000095544">
    <property type="component" value="Unassembled WGS sequence"/>
</dbReference>
<dbReference type="RefSeq" id="WP_050642110.1">
    <property type="nucleotide sequence ID" value="NZ_CABKUE010000009.1"/>
</dbReference>
<organism evidence="1 2">
    <name type="scientific">Faecalicatena contorta</name>
    <dbReference type="NCBI Taxonomy" id="39482"/>
    <lineage>
        <taxon>Bacteria</taxon>
        <taxon>Bacillati</taxon>
        <taxon>Bacillota</taxon>
        <taxon>Clostridia</taxon>
        <taxon>Lachnospirales</taxon>
        <taxon>Lachnospiraceae</taxon>
        <taxon>Faecalicatena</taxon>
    </lineage>
</organism>
<evidence type="ECO:0000313" key="2">
    <source>
        <dbReference type="Proteomes" id="UP000095544"/>
    </source>
</evidence>